<dbReference type="AlphaFoldDB" id="A0A3B0ZB51"/>
<organism evidence="2">
    <name type="scientific">hydrothermal vent metagenome</name>
    <dbReference type="NCBI Taxonomy" id="652676"/>
    <lineage>
        <taxon>unclassified sequences</taxon>
        <taxon>metagenomes</taxon>
        <taxon>ecological metagenomes</taxon>
    </lineage>
</organism>
<evidence type="ECO:0000313" key="2">
    <source>
        <dbReference type="EMBL" id="VAW90625.1"/>
    </source>
</evidence>
<name>A0A3B0ZB51_9ZZZZ</name>
<dbReference type="InterPro" id="IPR025714">
    <property type="entry name" value="Methyltranfer_dom"/>
</dbReference>
<dbReference type="EMBL" id="UOFR01000001">
    <property type="protein sequence ID" value="VAW90625.1"/>
    <property type="molecule type" value="Genomic_DNA"/>
</dbReference>
<dbReference type="CDD" id="cd02440">
    <property type="entry name" value="AdoMet_MTases"/>
    <property type="match status" value="1"/>
</dbReference>
<sequence length="200" mass="22596">MVNNKFFTATIMPDKDWWQVLWPDPENVLQSVGLKPNMQVVDLCCGDGHFTQPMCRLVHPGKTWALEMDTGLLREAERACQSHSNFNSVSGDARDLPELICEPVDLVFIANTFHGVPDKAGLSQVVHQVLKADGRFAIINWHNRPREETTVLDQARGPDTELRMEPEEVRNVVEPAGFKLEKIVDVSSYHYAALFIKIPC</sequence>
<dbReference type="PANTHER" id="PTHR43861">
    <property type="entry name" value="TRANS-ACONITATE 2-METHYLTRANSFERASE-RELATED"/>
    <property type="match status" value="1"/>
</dbReference>
<dbReference type="PANTHER" id="PTHR43861:SF1">
    <property type="entry name" value="TRANS-ACONITATE 2-METHYLTRANSFERASE"/>
    <property type="match status" value="1"/>
</dbReference>
<dbReference type="InterPro" id="IPR029063">
    <property type="entry name" value="SAM-dependent_MTases_sf"/>
</dbReference>
<protein>
    <recommendedName>
        <fullName evidence="1">Methyltransferase domain-containing protein</fullName>
    </recommendedName>
</protein>
<dbReference type="Pfam" id="PF13847">
    <property type="entry name" value="Methyltransf_31"/>
    <property type="match status" value="1"/>
</dbReference>
<dbReference type="SUPFAM" id="SSF53335">
    <property type="entry name" value="S-adenosyl-L-methionine-dependent methyltransferases"/>
    <property type="match status" value="1"/>
</dbReference>
<gene>
    <name evidence="2" type="ORF">MNBD_GAMMA21-66</name>
</gene>
<proteinExistence type="predicted"/>
<dbReference type="Gene3D" id="3.40.50.150">
    <property type="entry name" value="Vaccinia Virus protein VP39"/>
    <property type="match status" value="1"/>
</dbReference>
<accession>A0A3B0ZB51</accession>
<feature type="domain" description="Methyltransferase" evidence="1">
    <location>
        <begin position="35"/>
        <end position="142"/>
    </location>
</feature>
<evidence type="ECO:0000259" key="1">
    <source>
        <dbReference type="Pfam" id="PF13847"/>
    </source>
</evidence>
<reference evidence="2" key="1">
    <citation type="submission" date="2018-06" db="EMBL/GenBank/DDBJ databases">
        <authorList>
            <person name="Zhirakovskaya E."/>
        </authorList>
    </citation>
    <scope>NUCLEOTIDE SEQUENCE</scope>
</reference>